<evidence type="ECO:0000256" key="1">
    <source>
        <dbReference type="SAM" id="MobiDB-lite"/>
    </source>
</evidence>
<gene>
    <name evidence="4" type="ORF">CTAYLR_010658</name>
</gene>
<dbReference type="SUPFAM" id="SSF47473">
    <property type="entry name" value="EF-hand"/>
    <property type="match status" value="1"/>
</dbReference>
<dbReference type="Proteomes" id="UP001230188">
    <property type="component" value="Unassembled WGS sequence"/>
</dbReference>
<keyword evidence="2" id="KW-0812">Transmembrane</keyword>
<dbReference type="EMBL" id="JAQMWT010000411">
    <property type="protein sequence ID" value="KAJ8601655.1"/>
    <property type="molecule type" value="Genomic_DNA"/>
</dbReference>
<dbReference type="Gene3D" id="1.10.238.10">
    <property type="entry name" value="EF-hand"/>
    <property type="match status" value="1"/>
</dbReference>
<evidence type="ECO:0000313" key="5">
    <source>
        <dbReference type="Proteomes" id="UP001230188"/>
    </source>
</evidence>
<dbReference type="PROSITE" id="PS50222">
    <property type="entry name" value="EF_HAND_2"/>
    <property type="match status" value="1"/>
</dbReference>
<accession>A0AAD7UBD1</accession>
<organism evidence="4 5">
    <name type="scientific">Chrysophaeum taylorii</name>
    <dbReference type="NCBI Taxonomy" id="2483200"/>
    <lineage>
        <taxon>Eukaryota</taxon>
        <taxon>Sar</taxon>
        <taxon>Stramenopiles</taxon>
        <taxon>Ochrophyta</taxon>
        <taxon>Pelagophyceae</taxon>
        <taxon>Pelagomonadales</taxon>
        <taxon>Pelagomonadaceae</taxon>
        <taxon>Chrysophaeum</taxon>
    </lineage>
</organism>
<sequence>MLRRLEDRAKTWTGDVPDNLAGIASSHDPLLGAVGSIGFSLFGVVGWSISISISVYSSRLRRWRQRVDRSWALAHDAPRWRPLFEAISSPAGLVSGAARPRGDDDGATNSATPDAWHLADVTRDGSLDFEEFVLFLHLISWARAAPSQNGQGMAAGNNNNKALPLPPISPPTSRLLDSAPTSSPPKPKDLADDDDEPTGSPSLPTRPPPPHLDTPGEGPPGTIAASTSPAIMVPGGDAPSVEV</sequence>
<keyword evidence="5" id="KW-1185">Reference proteome</keyword>
<comment type="caution">
    <text evidence="4">The sequence shown here is derived from an EMBL/GenBank/DDBJ whole genome shotgun (WGS) entry which is preliminary data.</text>
</comment>
<feature type="compositionally biased region" description="Low complexity" evidence="1">
    <location>
        <begin position="148"/>
        <end position="160"/>
    </location>
</feature>
<dbReference type="AlphaFoldDB" id="A0AAD7UBD1"/>
<dbReference type="Pfam" id="PF12763">
    <property type="entry name" value="EH"/>
    <property type="match status" value="1"/>
</dbReference>
<proteinExistence type="predicted"/>
<reference evidence="4" key="1">
    <citation type="submission" date="2023-01" db="EMBL/GenBank/DDBJ databases">
        <title>Metagenome sequencing of chrysophaentin producing Chrysophaeum taylorii.</title>
        <authorList>
            <person name="Davison J."/>
            <person name="Bewley C."/>
        </authorList>
    </citation>
    <scope>NUCLEOTIDE SEQUENCE</scope>
    <source>
        <strain evidence="4">NIES-1699</strain>
    </source>
</reference>
<name>A0AAD7UBD1_9STRA</name>
<dbReference type="InterPro" id="IPR002048">
    <property type="entry name" value="EF_hand_dom"/>
</dbReference>
<keyword evidence="2" id="KW-1133">Transmembrane helix</keyword>
<evidence type="ECO:0000256" key="2">
    <source>
        <dbReference type="SAM" id="Phobius"/>
    </source>
</evidence>
<dbReference type="InterPro" id="IPR011992">
    <property type="entry name" value="EF-hand-dom_pair"/>
</dbReference>
<dbReference type="GO" id="GO:0005509">
    <property type="term" value="F:calcium ion binding"/>
    <property type="evidence" value="ECO:0007669"/>
    <property type="project" value="InterPro"/>
</dbReference>
<feature type="region of interest" description="Disordered" evidence="1">
    <location>
        <begin position="148"/>
        <end position="243"/>
    </location>
</feature>
<feature type="domain" description="EF-hand" evidence="3">
    <location>
        <begin position="114"/>
        <end position="142"/>
    </location>
</feature>
<dbReference type="InterPro" id="IPR000261">
    <property type="entry name" value="EH_dom"/>
</dbReference>
<evidence type="ECO:0000313" key="4">
    <source>
        <dbReference type="EMBL" id="KAJ8601655.1"/>
    </source>
</evidence>
<evidence type="ECO:0000259" key="3">
    <source>
        <dbReference type="PROSITE" id="PS50222"/>
    </source>
</evidence>
<protein>
    <recommendedName>
        <fullName evidence="3">EF-hand domain-containing protein</fullName>
    </recommendedName>
</protein>
<feature type="transmembrane region" description="Helical" evidence="2">
    <location>
        <begin position="30"/>
        <end position="56"/>
    </location>
</feature>
<keyword evidence="2" id="KW-0472">Membrane</keyword>